<dbReference type="EMBL" id="JARBHA010000004">
    <property type="protein sequence ID" value="KAJ9702402.1"/>
    <property type="molecule type" value="Genomic_DNA"/>
</dbReference>
<comment type="caution">
    <text evidence="2">The sequence shown here is derived from an EMBL/GenBank/DDBJ whole genome shotgun (WGS) entry which is preliminary data.</text>
</comment>
<dbReference type="InterPro" id="IPR044816">
    <property type="entry name" value="BURP"/>
</dbReference>
<dbReference type="InterPro" id="IPR004873">
    <property type="entry name" value="BURP_dom"/>
</dbReference>
<protein>
    <recommendedName>
        <fullName evidence="1">BURP domain-containing protein</fullName>
    </recommendedName>
</protein>
<dbReference type="SMART" id="SM01045">
    <property type="entry name" value="BURP"/>
    <property type="match status" value="1"/>
</dbReference>
<organism evidence="2 3">
    <name type="scientific">Vitis rotundifolia</name>
    <name type="common">Muscadine grape</name>
    <dbReference type="NCBI Taxonomy" id="103349"/>
    <lineage>
        <taxon>Eukaryota</taxon>
        <taxon>Viridiplantae</taxon>
        <taxon>Streptophyta</taxon>
        <taxon>Embryophyta</taxon>
        <taxon>Tracheophyta</taxon>
        <taxon>Spermatophyta</taxon>
        <taxon>Magnoliopsida</taxon>
        <taxon>eudicotyledons</taxon>
        <taxon>Gunneridae</taxon>
        <taxon>Pentapetalae</taxon>
        <taxon>rosids</taxon>
        <taxon>Vitales</taxon>
        <taxon>Vitaceae</taxon>
        <taxon>Viteae</taxon>
        <taxon>Vitis</taxon>
    </lineage>
</organism>
<dbReference type="PANTHER" id="PTHR31236:SF2">
    <property type="entry name" value="BURP DOMAIN PROTEIN RD22"/>
    <property type="match status" value="1"/>
</dbReference>
<reference evidence="2 3" key="1">
    <citation type="journal article" date="2023" name="BMC Biotechnol.">
        <title>Vitis rotundifolia cv Carlos genome sequencing.</title>
        <authorList>
            <person name="Huff M."/>
            <person name="Hulse-Kemp A."/>
            <person name="Scheffler B."/>
            <person name="Youngblood R."/>
            <person name="Simpson S."/>
            <person name="Babiker E."/>
            <person name="Staton M."/>
        </authorList>
    </citation>
    <scope>NUCLEOTIDE SEQUENCE [LARGE SCALE GENOMIC DNA]</scope>
    <source>
        <tissue evidence="2">Leaf</tissue>
    </source>
</reference>
<dbReference type="PROSITE" id="PS51277">
    <property type="entry name" value="BURP"/>
    <property type="match status" value="1"/>
</dbReference>
<feature type="domain" description="BURP" evidence="1">
    <location>
        <begin position="122"/>
        <end position="331"/>
    </location>
</feature>
<proteinExistence type="predicted"/>
<accession>A0AA39A8L0</accession>
<dbReference type="AlphaFoldDB" id="A0AA39A8L0"/>
<dbReference type="Proteomes" id="UP001168098">
    <property type="component" value="Unassembled WGS sequence"/>
</dbReference>
<keyword evidence="3" id="KW-1185">Reference proteome</keyword>
<name>A0AA39A8L0_VITRO</name>
<evidence type="ECO:0000313" key="3">
    <source>
        <dbReference type="Proteomes" id="UP001168098"/>
    </source>
</evidence>
<sequence length="332" mass="37099">MHLHLFYFKSSYIFANASSFLLITELWPLVVVESHASLRSELYWPLLTLTAGDSDLPSEIYWNSVLPNTPMPQAVKNSLRPGSTAVEIGKWTDIGVSRGGTFFYRYAATEDQLHDDPSVALFFLEKDMRPGTKMNLDFMKNTNEATFLPHKVATSIPFSSDKLPEILDQLSMKPESVEAEAIKNTLIDCERPGIKGEEKYCATSLESMIDFSTSKLGNKGVKAVSTEVENKSQKLYRIAAGVEKMGGDVSVACHKMVYAYAVFYCHKIAATRTYMVPLVGRDGTKAKAVALCHTNTMEWNPKHLAFQLLKVKPGVPICHFLTQDQIIWVVSK</sequence>
<dbReference type="PANTHER" id="PTHR31236">
    <property type="entry name" value="BURP DOMAIN PROTEIN USPL1-LIKE"/>
    <property type="match status" value="1"/>
</dbReference>
<gene>
    <name evidence="2" type="ORF">PVL29_004236</name>
</gene>
<dbReference type="Pfam" id="PF03181">
    <property type="entry name" value="BURP"/>
    <property type="match status" value="1"/>
</dbReference>
<evidence type="ECO:0000259" key="1">
    <source>
        <dbReference type="PROSITE" id="PS51277"/>
    </source>
</evidence>
<evidence type="ECO:0000313" key="2">
    <source>
        <dbReference type="EMBL" id="KAJ9702402.1"/>
    </source>
</evidence>